<dbReference type="Pfam" id="PF13464">
    <property type="entry name" value="RodZ_C"/>
    <property type="match status" value="1"/>
</dbReference>
<protein>
    <submittedName>
        <fullName evidence="4">Protein RodZ, contains Xre-like HTH and DUF4115 domains</fullName>
    </submittedName>
</protein>
<dbReference type="Pfam" id="PF13413">
    <property type="entry name" value="HTH_25"/>
    <property type="match status" value="1"/>
</dbReference>
<accession>A0A1G6J3N3</accession>
<proteinExistence type="predicted"/>
<dbReference type="Gene3D" id="1.10.260.40">
    <property type="entry name" value="lambda repressor-like DNA-binding domains"/>
    <property type="match status" value="1"/>
</dbReference>
<gene>
    <name evidence="4" type="ORF">SAMN04488112_103162</name>
</gene>
<evidence type="ECO:0000256" key="2">
    <source>
        <dbReference type="SAM" id="Phobius"/>
    </source>
</evidence>
<keyword evidence="2" id="KW-0472">Membrane</keyword>
<dbReference type="GO" id="GO:0003677">
    <property type="term" value="F:DNA binding"/>
    <property type="evidence" value="ECO:0007669"/>
    <property type="project" value="InterPro"/>
</dbReference>
<dbReference type="PANTHER" id="PTHR34475:SF1">
    <property type="entry name" value="CYTOSKELETON PROTEIN RODZ"/>
    <property type="match status" value="1"/>
</dbReference>
<dbReference type="EMBL" id="FMZA01000003">
    <property type="protein sequence ID" value="SDC13203.1"/>
    <property type="molecule type" value="Genomic_DNA"/>
</dbReference>
<feature type="transmembrane region" description="Helical" evidence="2">
    <location>
        <begin position="130"/>
        <end position="148"/>
    </location>
</feature>
<dbReference type="PANTHER" id="PTHR34475">
    <property type="match status" value="1"/>
</dbReference>
<dbReference type="InterPro" id="IPR010982">
    <property type="entry name" value="Lambda_DNA-bd_dom_sf"/>
</dbReference>
<feature type="region of interest" description="Disordered" evidence="1">
    <location>
        <begin position="152"/>
        <end position="173"/>
    </location>
</feature>
<dbReference type="InterPro" id="IPR025194">
    <property type="entry name" value="RodZ-like_C"/>
</dbReference>
<dbReference type="RefSeq" id="WP_091566608.1">
    <property type="nucleotide sequence ID" value="NZ_FMZA01000003.1"/>
</dbReference>
<reference evidence="4 5" key="1">
    <citation type="submission" date="2016-10" db="EMBL/GenBank/DDBJ databases">
        <authorList>
            <person name="de Groot N.N."/>
        </authorList>
    </citation>
    <scope>NUCLEOTIDE SEQUENCE [LARGE SCALE GENOMIC DNA]</scope>
    <source>
        <strain evidence="4 5">DSM 45514</strain>
    </source>
</reference>
<dbReference type="InterPro" id="IPR050400">
    <property type="entry name" value="Bact_Cytoskel_RodZ"/>
</dbReference>
<feature type="domain" description="Cytoskeleton protein RodZ-like C-terminal" evidence="3">
    <location>
        <begin position="206"/>
        <end position="272"/>
    </location>
</feature>
<evidence type="ECO:0000313" key="5">
    <source>
        <dbReference type="Proteomes" id="UP000199387"/>
    </source>
</evidence>
<evidence type="ECO:0000313" key="4">
    <source>
        <dbReference type="EMBL" id="SDC13203.1"/>
    </source>
</evidence>
<keyword evidence="5" id="KW-1185">Reference proteome</keyword>
<dbReference type="Proteomes" id="UP000199387">
    <property type="component" value="Unassembled WGS sequence"/>
</dbReference>
<dbReference type="AlphaFoldDB" id="A0A1G6J3N3"/>
<evidence type="ECO:0000256" key="1">
    <source>
        <dbReference type="SAM" id="MobiDB-lite"/>
    </source>
</evidence>
<feature type="compositionally biased region" description="Basic and acidic residues" evidence="1">
    <location>
        <begin position="160"/>
        <end position="173"/>
    </location>
</feature>
<name>A0A1G6J3N3_9BACL</name>
<dbReference type="STRING" id="1236220.SAMN04488112_103162"/>
<keyword evidence="2" id="KW-0812">Transmembrane</keyword>
<organism evidence="4 5">
    <name type="scientific">Melghirimyces thermohalophilus</name>
    <dbReference type="NCBI Taxonomy" id="1236220"/>
    <lineage>
        <taxon>Bacteria</taxon>
        <taxon>Bacillati</taxon>
        <taxon>Bacillota</taxon>
        <taxon>Bacilli</taxon>
        <taxon>Bacillales</taxon>
        <taxon>Thermoactinomycetaceae</taxon>
        <taxon>Melghirimyces</taxon>
    </lineage>
</organism>
<sequence>MAKPTDPLRKAREAAGLTLEDVKSRTHIRLHDLRAVEEGDFDALPGKYYTRTLIRKYGDYLGVDPAPILQELEQERTSAVIEEETAEKELSVSHLSRKERYRAEKEKSLSFPQSVGRFLPTWLKSPPKKYVWILLAFFALLIPVAIYVSSSAEDPSGESNDQKSVDAQDSKKNAEDDAVVELVKASETYTYGDMYEVSKADEVQVTLEAKEDTWYRYRAGGPTKKVKEEATIQKGEKKTFRHPEWVSLLVESPNQVKLTFNGHVISTEGVTGQHAYQLKLKK</sequence>
<evidence type="ECO:0000259" key="3">
    <source>
        <dbReference type="Pfam" id="PF13464"/>
    </source>
</evidence>
<keyword evidence="2" id="KW-1133">Transmembrane helix</keyword>
<dbReference type="OrthoDB" id="9797543at2"/>